<evidence type="ECO:0000313" key="2">
    <source>
        <dbReference type="Proteomes" id="UP000044602"/>
    </source>
</evidence>
<evidence type="ECO:0000313" key="1">
    <source>
        <dbReference type="EMBL" id="CRK32421.1"/>
    </source>
</evidence>
<keyword evidence="2" id="KW-1185">Reference proteome</keyword>
<protein>
    <submittedName>
        <fullName evidence="1">Uncharacterized protein</fullName>
    </submittedName>
</protein>
<feature type="non-terminal residue" evidence="1">
    <location>
        <position position="1"/>
    </location>
</feature>
<sequence length="13" mass="1485">PQEPQARASQVHH</sequence>
<gene>
    <name evidence="1" type="ORF">BN1708_018989</name>
</gene>
<organism evidence="1 2">
    <name type="scientific">Verticillium longisporum</name>
    <name type="common">Verticillium dahliae var. longisporum</name>
    <dbReference type="NCBI Taxonomy" id="100787"/>
    <lineage>
        <taxon>Eukaryota</taxon>
        <taxon>Fungi</taxon>
        <taxon>Dikarya</taxon>
        <taxon>Ascomycota</taxon>
        <taxon>Pezizomycotina</taxon>
        <taxon>Sordariomycetes</taxon>
        <taxon>Hypocreomycetidae</taxon>
        <taxon>Glomerellales</taxon>
        <taxon>Plectosphaerellaceae</taxon>
        <taxon>Verticillium</taxon>
    </lineage>
</organism>
<proteinExistence type="predicted"/>
<accession>A0A0G4ME40</accession>
<dbReference type="Proteomes" id="UP000044602">
    <property type="component" value="Unassembled WGS sequence"/>
</dbReference>
<reference evidence="1 2" key="1">
    <citation type="submission" date="2015-05" db="EMBL/GenBank/DDBJ databases">
        <authorList>
            <person name="Wang D.B."/>
            <person name="Wang M."/>
        </authorList>
    </citation>
    <scope>NUCLEOTIDE SEQUENCE [LARGE SCALE GENOMIC DNA]</scope>
    <source>
        <strain evidence="1">VL1</strain>
    </source>
</reference>
<name>A0A0G4ME40_VERLO</name>
<dbReference type="EMBL" id="CVQH01022113">
    <property type="protein sequence ID" value="CRK32421.1"/>
    <property type="molecule type" value="Genomic_DNA"/>
</dbReference>